<evidence type="ECO:0000313" key="1">
    <source>
        <dbReference type="EMBL" id="PRY68392.1"/>
    </source>
</evidence>
<gene>
    <name evidence="1" type="ORF">B0I08_10494</name>
</gene>
<dbReference type="OrthoDB" id="4876345at2"/>
<reference evidence="1 2" key="1">
    <citation type="submission" date="2018-03" db="EMBL/GenBank/DDBJ databases">
        <title>Genomic Encyclopedia of Type Strains, Phase III (KMG-III): the genomes of soil and plant-associated and newly described type strains.</title>
        <authorList>
            <person name="Whitman W."/>
        </authorList>
    </citation>
    <scope>NUCLEOTIDE SEQUENCE [LARGE SCALE GENOMIC DNA]</scope>
    <source>
        <strain evidence="1 2">CGMCC 1.12484</strain>
    </source>
</reference>
<protein>
    <submittedName>
        <fullName evidence="1">Uncharacterized protein</fullName>
    </submittedName>
</protein>
<evidence type="ECO:0000313" key="2">
    <source>
        <dbReference type="Proteomes" id="UP000237983"/>
    </source>
</evidence>
<sequence>MSNKLDQLKTLAEKKQMLSFFDNLRIDTFVISYLGQLNFGDAARYVESVHLYSSGNHGLILNMLSAGEHITIDVLQSFASELFFEEFVRTLQSYGLDHTATGKIAFATTPDKASVPAGRQAKKYYLPFEN</sequence>
<comment type="caution">
    <text evidence="1">The sequence shown here is derived from an EMBL/GenBank/DDBJ whole genome shotgun (WGS) entry which is preliminary data.</text>
</comment>
<dbReference type="AlphaFoldDB" id="A0A2T0VE28"/>
<organism evidence="1 2">
    <name type="scientific">Glaciihabitans tibetensis</name>
    <dbReference type="NCBI Taxonomy" id="1266600"/>
    <lineage>
        <taxon>Bacteria</taxon>
        <taxon>Bacillati</taxon>
        <taxon>Actinomycetota</taxon>
        <taxon>Actinomycetes</taxon>
        <taxon>Micrococcales</taxon>
        <taxon>Microbacteriaceae</taxon>
        <taxon>Glaciihabitans</taxon>
    </lineage>
</organism>
<proteinExistence type="predicted"/>
<accession>A0A2T0VE28</accession>
<name>A0A2T0VE28_9MICO</name>
<dbReference type="EMBL" id="PVTL01000004">
    <property type="protein sequence ID" value="PRY68392.1"/>
    <property type="molecule type" value="Genomic_DNA"/>
</dbReference>
<keyword evidence="2" id="KW-1185">Reference proteome</keyword>
<dbReference type="RefSeq" id="WP_106211818.1">
    <property type="nucleotide sequence ID" value="NZ_PVTL01000004.1"/>
</dbReference>
<dbReference type="Proteomes" id="UP000237983">
    <property type="component" value="Unassembled WGS sequence"/>
</dbReference>